<feature type="domain" description="SET" evidence="1">
    <location>
        <begin position="67"/>
        <end position="169"/>
    </location>
</feature>
<accession>A0A9P6B9C3</accession>
<evidence type="ECO:0000313" key="3">
    <source>
        <dbReference type="Proteomes" id="UP000886523"/>
    </source>
</evidence>
<dbReference type="InterPro" id="IPR039977">
    <property type="entry name" value="Suv4-20/Set9"/>
</dbReference>
<dbReference type="SUPFAM" id="SSF82199">
    <property type="entry name" value="SET domain"/>
    <property type="match status" value="1"/>
</dbReference>
<dbReference type="GO" id="GO:0005634">
    <property type="term" value="C:nucleus"/>
    <property type="evidence" value="ECO:0007669"/>
    <property type="project" value="TreeGrafter"/>
</dbReference>
<proteinExistence type="predicted"/>
<evidence type="ECO:0000259" key="1">
    <source>
        <dbReference type="PROSITE" id="PS50280"/>
    </source>
</evidence>
<dbReference type="PANTHER" id="PTHR12977:SF4">
    <property type="entry name" value="HISTONE-LYSINE N-METHYLTRANSFERASE KMT5B"/>
    <property type="match status" value="1"/>
</dbReference>
<protein>
    <recommendedName>
        <fullName evidence="1">SET domain-containing protein</fullName>
    </recommendedName>
</protein>
<dbReference type="AlphaFoldDB" id="A0A9P6B9C3"/>
<evidence type="ECO:0000313" key="2">
    <source>
        <dbReference type="EMBL" id="KAF9519869.1"/>
    </source>
</evidence>
<dbReference type="Gene3D" id="2.170.270.10">
    <property type="entry name" value="SET domain"/>
    <property type="match status" value="1"/>
</dbReference>
<dbReference type="Proteomes" id="UP000886523">
    <property type="component" value="Unassembled WGS sequence"/>
</dbReference>
<organism evidence="2 3">
    <name type="scientific">Hydnum rufescens UP504</name>
    <dbReference type="NCBI Taxonomy" id="1448309"/>
    <lineage>
        <taxon>Eukaryota</taxon>
        <taxon>Fungi</taxon>
        <taxon>Dikarya</taxon>
        <taxon>Basidiomycota</taxon>
        <taxon>Agaricomycotina</taxon>
        <taxon>Agaricomycetes</taxon>
        <taxon>Cantharellales</taxon>
        <taxon>Hydnaceae</taxon>
        <taxon>Hydnum</taxon>
    </lineage>
</organism>
<dbReference type="InterPro" id="IPR046341">
    <property type="entry name" value="SET_dom_sf"/>
</dbReference>
<keyword evidence="3" id="KW-1185">Reference proteome</keyword>
<gene>
    <name evidence="2" type="ORF">BS47DRAFT_1370597</name>
</gene>
<dbReference type="InterPro" id="IPR001214">
    <property type="entry name" value="SET_dom"/>
</dbReference>
<dbReference type="EMBL" id="MU128915">
    <property type="protein sequence ID" value="KAF9519869.1"/>
    <property type="molecule type" value="Genomic_DNA"/>
</dbReference>
<name>A0A9P6B9C3_9AGAM</name>
<sequence length="226" mass="25201">MRLRARFPPHEYSEVLNIVRASNTHQGVDSLLILPSVAKYLKTKTLSQINAFATHALRYLILYQCDCPVEIAQTYRYASRTGKGELCVLASQSIPAGHPIHHLQGSLAPLSLKQETILESDLATGRDFGIIRLNGRSFLLLGPVRFVNIIRVKALRRIAVGEEITISYAPAYFGDDNQDCLCLSCERAGMRGSVAYLQHSCTVEDRDGDLRVLIIGTLCRTRTRFP</sequence>
<dbReference type="OrthoDB" id="6627536at2759"/>
<dbReference type="PROSITE" id="PS50280">
    <property type="entry name" value="SET"/>
    <property type="match status" value="1"/>
</dbReference>
<reference evidence="2" key="1">
    <citation type="journal article" date="2020" name="Nat. Commun.">
        <title>Large-scale genome sequencing of mycorrhizal fungi provides insights into the early evolution of symbiotic traits.</title>
        <authorList>
            <person name="Miyauchi S."/>
            <person name="Kiss E."/>
            <person name="Kuo A."/>
            <person name="Drula E."/>
            <person name="Kohler A."/>
            <person name="Sanchez-Garcia M."/>
            <person name="Morin E."/>
            <person name="Andreopoulos B."/>
            <person name="Barry K.W."/>
            <person name="Bonito G."/>
            <person name="Buee M."/>
            <person name="Carver A."/>
            <person name="Chen C."/>
            <person name="Cichocki N."/>
            <person name="Clum A."/>
            <person name="Culley D."/>
            <person name="Crous P.W."/>
            <person name="Fauchery L."/>
            <person name="Girlanda M."/>
            <person name="Hayes R.D."/>
            <person name="Keri Z."/>
            <person name="LaButti K."/>
            <person name="Lipzen A."/>
            <person name="Lombard V."/>
            <person name="Magnuson J."/>
            <person name="Maillard F."/>
            <person name="Murat C."/>
            <person name="Nolan M."/>
            <person name="Ohm R.A."/>
            <person name="Pangilinan J."/>
            <person name="Pereira M.F."/>
            <person name="Perotto S."/>
            <person name="Peter M."/>
            <person name="Pfister S."/>
            <person name="Riley R."/>
            <person name="Sitrit Y."/>
            <person name="Stielow J.B."/>
            <person name="Szollosi G."/>
            <person name="Zifcakova L."/>
            <person name="Stursova M."/>
            <person name="Spatafora J.W."/>
            <person name="Tedersoo L."/>
            <person name="Vaario L.M."/>
            <person name="Yamada A."/>
            <person name="Yan M."/>
            <person name="Wang P."/>
            <person name="Xu J."/>
            <person name="Bruns T."/>
            <person name="Baldrian P."/>
            <person name="Vilgalys R."/>
            <person name="Dunand C."/>
            <person name="Henrissat B."/>
            <person name="Grigoriev I.V."/>
            <person name="Hibbett D."/>
            <person name="Nagy L.G."/>
            <person name="Martin F.M."/>
        </authorList>
    </citation>
    <scope>NUCLEOTIDE SEQUENCE</scope>
    <source>
        <strain evidence="2">UP504</strain>
    </source>
</reference>
<dbReference type="GO" id="GO:0042799">
    <property type="term" value="F:histone H4K20 methyltransferase activity"/>
    <property type="evidence" value="ECO:0007669"/>
    <property type="project" value="TreeGrafter"/>
</dbReference>
<dbReference type="PANTHER" id="PTHR12977">
    <property type="entry name" value="SUPPRESSOR OF VARIEGATION 4-20-RELATED"/>
    <property type="match status" value="1"/>
</dbReference>
<comment type="caution">
    <text evidence="2">The sequence shown here is derived from an EMBL/GenBank/DDBJ whole genome shotgun (WGS) entry which is preliminary data.</text>
</comment>